<protein>
    <submittedName>
        <fullName evidence="4">Uncharacterized protein</fullName>
    </submittedName>
</protein>
<evidence type="ECO:0000256" key="3">
    <source>
        <dbReference type="ARBA" id="ARBA00023002"/>
    </source>
</evidence>
<sequence>MTEIQYSETVAHNVRSRVVVVTGGAQGIGAATVTLLHGLGAHVVFGDISESAGEKLEKSLSNPPESNPSSGTAHFVKTNVCSYADQLALFEAAFHRHGRVDAAITCAGILDDPDLFDPSKLTLDAVREESSVITNALNTNLLSAVHFSRLALAYITASPALLGDFTPSLTFTSSITGIFWASSMACYSTSKHGLVGLSRTLSQNPSPIRSNAICPSATNTSIVSDALREMWTGQLGLSMQEPSDVAKYIVQCVADSTLNGKTVVVARGEARDVDEVLEGSVERWMGEENAREWRLLKGLAVSSLPDDG</sequence>
<dbReference type="SUPFAM" id="SSF51735">
    <property type="entry name" value="NAD(P)-binding Rossmann-fold domains"/>
    <property type="match status" value="1"/>
</dbReference>
<dbReference type="PRINTS" id="PR00081">
    <property type="entry name" value="GDHRDH"/>
</dbReference>
<dbReference type="InterPro" id="IPR036291">
    <property type="entry name" value="NAD(P)-bd_dom_sf"/>
</dbReference>
<name>A0AA39TN73_9PEZI</name>
<evidence type="ECO:0000313" key="5">
    <source>
        <dbReference type="Proteomes" id="UP001175000"/>
    </source>
</evidence>
<accession>A0AA39TN73</accession>
<dbReference type="EMBL" id="JAULSU010000007">
    <property type="protein sequence ID" value="KAK0611271.1"/>
    <property type="molecule type" value="Genomic_DNA"/>
</dbReference>
<gene>
    <name evidence="4" type="ORF">B0T14DRAFT_488132</name>
</gene>
<dbReference type="InterPro" id="IPR002347">
    <property type="entry name" value="SDR_fam"/>
</dbReference>
<dbReference type="GO" id="GO:0005737">
    <property type="term" value="C:cytoplasm"/>
    <property type="evidence" value="ECO:0007669"/>
    <property type="project" value="TreeGrafter"/>
</dbReference>
<organism evidence="4 5">
    <name type="scientific">Immersiella caudata</name>
    <dbReference type="NCBI Taxonomy" id="314043"/>
    <lineage>
        <taxon>Eukaryota</taxon>
        <taxon>Fungi</taxon>
        <taxon>Dikarya</taxon>
        <taxon>Ascomycota</taxon>
        <taxon>Pezizomycotina</taxon>
        <taxon>Sordariomycetes</taxon>
        <taxon>Sordariomycetidae</taxon>
        <taxon>Sordariales</taxon>
        <taxon>Lasiosphaeriaceae</taxon>
        <taxon>Immersiella</taxon>
    </lineage>
</organism>
<comment type="similarity">
    <text evidence="1">Belongs to the short-chain dehydrogenases/reductases (SDR) family.</text>
</comment>
<evidence type="ECO:0000313" key="4">
    <source>
        <dbReference type="EMBL" id="KAK0611271.1"/>
    </source>
</evidence>
<dbReference type="InterPro" id="IPR020904">
    <property type="entry name" value="Sc_DH/Rdtase_CS"/>
</dbReference>
<dbReference type="PANTHER" id="PTHR44229:SF4">
    <property type="entry name" value="15-HYDROXYPROSTAGLANDIN DEHYDROGENASE [NAD(+)]"/>
    <property type="match status" value="1"/>
</dbReference>
<dbReference type="Proteomes" id="UP001175000">
    <property type="component" value="Unassembled WGS sequence"/>
</dbReference>
<evidence type="ECO:0000256" key="2">
    <source>
        <dbReference type="ARBA" id="ARBA00022857"/>
    </source>
</evidence>
<dbReference type="GO" id="GO:0016616">
    <property type="term" value="F:oxidoreductase activity, acting on the CH-OH group of donors, NAD or NADP as acceptor"/>
    <property type="evidence" value="ECO:0007669"/>
    <property type="project" value="TreeGrafter"/>
</dbReference>
<keyword evidence="2" id="KW-0521">NADP</keyword>
<keyword evidence="3" id="KW-0560">Oxidoreductase</keyword>
<dbReference type="PANTHER" id="PTHR44229">
    <property type="entry name" value="15-HYDROXYPROSTAGLANDIN DEHYDROGENASE [NAD(+)]"/>
    <property type="match status" value="1"/>
</dbReference>
<comment type="caution">
    <text evidence="4">The sequence shown here is derived from an EMBL/GenBank/DDBJ whole genome shotgun (WGS) entry which is preliminary data.</text>
</comment>
<dbReference type="PROSITE" id="PS00061">
    <property type="entry name" value="ADH_SHORT"/>
    <property type="match status" value="1"/>
</dbReference>
<dbReference type="AlphaFoldDB" id="A0AA39TN73"/>
<keyword evidence="5" id="KW-1185">Reference proteome</keyword>
<reference evidence="4" key="1">
    <citation type="submission" date="2023-06" db="EMBL/GenBank/DDBJ databases">
        <title>Genome-scale phylogeny and comparative genomics of the fungal order Sordariales.</title>
        <authorList>
            <consortium name="Lawrence Berkeley National Laboratory"/>
            <person name="Hensen N."/>
            <person name="Bonometti L."/>
            <person name="Westerberg I."/>
            <person name="Brannstrom I.O."/>
            <person name="Guillou S."/>
            <person name="Cros-Aarteil S."/>
            <person name="Calhoun S."/>
            <person name="Haridas S."/>
            <person name="Kuo A."/>
            <person name="Mondo S."/>
            <person name="Pangilinan J."/>
            <person name="Riley R."/>
            <person name="Labutti K."/>
            <person name="Andreopoulos B."/>
            <person name="Lipzen A."/>
            <person name="Chen C."/>
            <person name="Yanf M."/>
            <person name="Daum C."/>
            <person name="Ng V."/>
            <person name="Clum A."/>
            <person name="Steindorff A."/>
            <person name="Ohm R."/>
            <person name="Martin F."/>
            <person name="Silar P."/>
            <person name="Natvig D."/>
            <person name="Lalanne C."/>
            <person name="Gautier V."/>
            <person name="Ament-Velasquez S.L."/>
            <person name="Kruys A."/>
            <person name="Hutchinson M.I."/>
            <person name="Powell A.J."/>
            <person name="Barry K."/>
            <person name="Miller A.N."/>
            <person name="Grigoriev I.V."/>
            <person name="Debuchy R."/>
            <person name="Gladieux P."/>
            <person name="Thoren M.H."/>
            <person name="Johannesson H."/>
        </authorList>
    </citation>
    <scope>NUCLEOTIDE SEQUENCE</scope>
    <source>
        <strain evidence="4">CBS 606.72</strain>
    </source>
</reference>
<proteinExistence type="inferred from homology"/>
<dbReference type="Gene3D" id="3.40.50.720">
    <property type="entry name" value="NAD(P)-binding Rossmann-like Domain"/>
    <property type="match status" value="1"/>
</dbReference>
<dbReference type="Pfam" id="PF00106">
    <property type="entry name" value="adh_short"/>
    <property type="match status" value="1"/>
</dbReference>
<evidence type="ECO:0000256" key="1">
    <source>
        <dbReference type="ARBA" id="ARBA00006484"/>
    </source>
</evidence>